<proteinExistence type="predicted"/>
<dbReference type="Proteomes" id="UP001148312">
    <property type="component" value="Unassembled WGS sequence"/>
</dbReference>
<reference evidence="1" key="1">
    <citation type="submission" date="2022-12" db="EMBL/GenBank/DDBJ databases">
        <authorList>
            <person name="Petersen C."/>
        </authorList>
    </citation>
    <scope>NUCLEOTIDE SEQUENCE</scope>
    <source>
        <strain evidence="1">IBT 30728</strain>
    </source>
</reference>
<reference evidence="1" key="2">
    <citation type="journal article" date="2023" name="IMA Fungus">
        <title>Comparative genomic study of the Penicillium genus elucidates a diverse pangenome and 15 lateral gene transfer events.</title>
        <authorList>
            <person name="Petersen C."/>
            <person name="Sorensen T."/>
            <person name="Nielsen M.R."/>
            <person name="Sondergaard T.E."/>
            <person name="Sorensen J.L."/>
            <person name="Fitzpatrick D.A."/>
            <person name="Frisvad J.C."/>
            <person name="Nielsen K.L."/>
        </authorList>
    </citation>
    <scope>NUCLEOTIDE SEQUENCE</scope>
    <source>
        <strain evidence="1">IBT 30728</strain>
    </source>
</reference>
<evidence type="ECO:0000313" key="1">
    <source>
        <dbReference type="EMBL" id="KAJ5472162.1"/>
    </source>
</evidence>
<sequence length="154" mass="16866">MPAISVRKGSLSSVGKAEIITPEQVKGAGADVHIFGGQEASPDLQSKPPYEPNYLACYNATESPVPQEERYCVVKSPGLEVVKAAVEEAIRRNKSLDEAGKDWTGGNILVEYGVVESASNWHPELAKDKKDRSAYAKEGLKKMDLSEVWFEHFS</sequence>
<comment type="caution">
    <text evidence="1">The sequence shown here is derived from an EMBL/GenBank/DDBJ whole genome shotgun (WGS) entry which is preliminary data.</text>
</comment>
<dbReference type="GeneID" id="81628576"/>
<dbReference type="AlphaFoldDB" id="A0A9X0BMC3"/>
<organism evidence="1 2">
    <name type="scientific">Penicillium diatomitis</name>
    <dbReference type="NCBI Taxonomy" id="2819901"/>
    <lineage>
        <taxon>Eukaryota</taxon>
        <taxon>Fungi</taxon>
        <taxon>Dikarya</taxon>
        <taxon>Ascomycota</taxon>
        <taxon>Pezizomycotina</taxon>
        <taxon>Eurotiomycetes</taxon>
        <taxon>Eurotiomycetidae</taxon>
        <taxon>Eurotiales</taxon>
        <taxon>Aspergillaceae</taxon>
        <taxon>Penicillium</taxon>
    </lineage>
</organism>
<accession>A0A9X0BMC3</accession>
<dbReference type="EMBL" id="JAPWDQ010000013">
    <property type="protein sequence ID" value="KAJ5472162.1"/>
    <property type="molecule type" value="Genomic_DNA"/>
</dbReference>
<dbReference type="RefSeq" id="XP_056786708.1">
    <property type="nucleotide sequence ID" value="XM_056938326.1"/>
</dbReference>
<protein>
    <submittedName>
        <fullName evidence="1">Uncharacterized protein</fullName>
    </submittedName>
</protein>
<keyword evidence="2" id="KW-1185">Reference proteome</keyword>
<name>A0A9X0BMC3_9EURO</name>
<gene>
    <name evidence="1" type="ORF">N7539_008731</name>
</gene>
<evidence type="ECO:0000313" key="2">
    <source>
        <dbReference type="Proteomes" id="UP001148312"/>
    </source>
</evidence>